<evidence type="ECO:0000256" key="9">
    <source>
        <dbReference type="ARBA" id="ARBA00023136"/>
    </source>
</evidence>
<reference evidence="15 16" key="1">
    <citation type="journal article" date="2016" name="Nat. Commun.">
        <title>Extremotolerant tardigrade genome and improved radiotolerance of human cultured cells by tardigrade-unique protein.</title>
        <authorList>
            <person name="Hashimoto T."/>
            <person name="Horikawa D.D."/>
            <person name="Saito Y."/>
            <person name="Kuwahara H."/>
            <person name="Kozuka-Hata H."/>
            <person name="Shin-I T."/>
            <person name="Minakuchi Y."/>
            <person name="Ohishi K."/>
            <person name="Motoyama A."/>
            <person name="Aizu T."/>
            <person name="Enomoto A."/>
            <person name="Kondo K."/>
            <person name="Tanaka S."/>
            <person name="Hara Y."/>
            <person name="Koshikawa S."/>
            <person name="Sagara H."/>
            <person name="Miura T."/>
            <person name="Yokobori S."/>
            <person name="Miyagawa K."/>
            <person name="Suzuki Y."/>
            <person name="Kubo T."/>
            <person name="Oyama M."/>
            <person name="Kohara Y."/>
            <person name="Fujiyama A."/>
            <person name="Arakawa K."/>
            <person name="Katayama T."/>
            <person name="Toyoda A."/>
            <person name="Kunieda T."/>
        </authorList>
    </citation>
    <scope>NUCLEOTIDE SEQUENCE [LARGE SCALE GENOMIC DNA]</scope>
    <source>
        <strain evidence="15 16">YOKOZUNA-1</strain>
    </source>
</reference>
<feature type="domain" description="Ricin B lectin" evidence="14">
    <location>
        <begin position="479"/>
        <end position="614"/>
    </location>
</feature>
<evidence type="ECO:0000256" key="6">
    <source>
        <dbReference type="ARBA" id="ARBA00022968"/>
    </source>
</evidence>
<dbReference type="OrthoDB" id="416652at2759"/>
<dbReference type="AlphaFoldDB" id="A0A1D1UNI3"/>
<keyword evidence="10 13" id="KW-1015">Disulfide bond</keyword>
<keyword evidence="13" id="KW-0808">Transferase</keyword>
<evidence type="ECO:0000256" key="7">
    <source>
        <dbReference type="ARBA" id="ARBA00022989"/>
    </source>
</evidence>
<dbReference type="SUPFAM" id="SSF50370">
    <property type="entry name" value="Ricin B-like lectins"/>
    <property type="match status" value="1"/>
</dbReference>
<sequence>MGQSAIETRSRAQSSRSYLCIPRRISRSLAVIIFCSCVSTAAILGLRASSTHSDATTPSLARQAEDVQALEDWRKAVSAKGDSENGAEPFLNANYETRSDQVAEDAPGELGKPVPFSTFKISQEEALEMFKKEQFNLMASGIISLQRKLPDYRGDRCRLEKYAKNLPTASVIIVLYNEPLSSLLRTVWSVINRTRPRLLGEVILVDDASEREELRGKLEKYLLDHFEGKVKILRHLQHKGLIQAKLLGAKSATGDVLVFLDSHCEVAVGWLEPLLTRIKANRKVVACPLVDTLKAEDLSLVPSASWATGLFTWSLYYKWGFNGMTAAETQRVKDVSFEPHKTPTFPGGLFAIDRSWFFEVGSYDEEMQGWGGENLEMSFRVWMCGGEIEFVPCSRVAHVSRDHTYTFDHETQAINGARLAEVWLDDYRRLFYANKPSIRNASVGDLSARKRLREKLQCHTFRWYLENVYAEKFVPDENVLAYGQIRNPATNLCLHTDLVDEHGSSTFSCQSCISPQSTSSGSFSYARQLFSLSKDNELRREEWCIDVSTVPATPTDPLTIAEFLCKPTSPRRWELTQSQQLSNINSRKCLESFQHKVILAPCDASSASQRWQFVPASLSHSSIGTTPISTRTNT</sequence>
<dbReference type="PANTHER" id="PTHR11675">
    <property type="entry name" value="N-ACETYLGALACTOSAMINYLTRANSFERASE"/>
    <property type="match status" value="1"/>
</dbReference>
<dbReference type="Pfam" id="PF00652">
    <property type="entry name" value="Ricin_B_lectin"/>
    <property type="match status" value="1"/>
</dbReference>
<evidence type="ECO:0000256" key="2">
    <source>
        <dbReference type="ARBA" id="ARBA00004323"/>
    </source>
</evidence>
<dbReference type="InterPro" id="IPR001173">
    <property type="entry name" value="Glyco_trans_2-like"/>
</dbReference>
<dbReference type="GO" id="GO:0006493">
    <property type="term" value="P:protein O-linked glycosylation"/>
    <property type="evidence" value="ECO:0007669"/>
    <property type="project" value="UniProtKB-ARBA"/>
</dbReference>
<evidence type="ECO:0000256" key="12">
    <source>
        <dbReference type="ARBA" id="ARBA00023211"/>
    </source>
</evidence>
<evidence type="ECO:0000256" key="4">
    <source>
        <dbReference type="ARBA" id="ARBA00022692"/>
    </source>
</evidence>
<evidence type="ECO:0000256" key="10">
    <source>
        <dbReference type="ARBA" id="ARBA00023157"/>
    </source>
</evidence>
<protein>
    <recommendedName>
        <fullName evidence="13">Polypeptide N-acetylgalactosaminyltransferase</fullName>
        <ecNumber evidence="13">2.4.1.-</ecNumber>
    </recommendedName>
    <alternativeName>
        <fullName evidence="13">Protein-UDP acetylgalactosaminyltransferase</fullName>
    </alternativeName>
</protein>
<evidence type="ECO:0000256" key="13">
    <source>
        <dbReference type="RuleBase" id="RU361242"/>
    </source>
</evidence>
<keyword evidence="5 13" id="KW-0430">Lectin</keyword>
<dbReference type="SMART" id="SM00458">
    <property type="entry name" value="RICIN"/>
    <property type="match status" value="1"/>
</dbReference>
<dbReference type="FunFam" id="3.90.550.10:FF:000053">
    <property type="entry name" value="Polypeptide N-acetylgalactosaminyltransferase"/>
    <property type="match status" value="1"/>
</dbReference>
<dbReference type="GO" id="GO:0000139">
    <property type="term" value="C:Golgi membrane"/>
    <property type="evidence" value="ECO:0007669"/>
    <property type="project" value="UniProtKB-SubCell"/>
</dbReference>
<comment type="subcellular location">
    <subcellularLocation>
        <location evidence="2 13">Golgi apparatus membrane</location>
        <topology evidence="2 13">Single-pass type II membrane protein</topology>
    </subcellularLocation>
</comment>
<keyword evidence="6" id="KW-0735">Signal-anchor</keyword>
<proteinExistence type="inferred from homology"/>
<organism evidence="15 16">
    <name type="scientific">Ramazzottius varieornatus</name>
    <name type="common">Water bear</name>
    <name type="synonym">Tardigrade</name>
    <dbReference type="NCBI Taxonomy" id="947166"/>
    <lineage>
        <taxon>Eukaryota</taxon>
        <taxon>Metazoa</taxon>
        <taxon>Ecdysozoa</taxon>
        <taxon>Tardigrada</taxon>
        <taxon>Eutardigrada</taxon>
        <taxon>Parachela</taxon>
        <taxon>Hypsibioidea</taxon>
        <taxon>Ramazzottiidae</taxon>
        <taxon>Ramazzottius</taxon>
    </lineage>
</organism>
<dbReference type="EMBL" id="BDGG01000001">
    <property type="protein sequence ID" value="GAU87728.1"/>
    <property type="molecule type" value="Genomic_DNA"/>
</dbReference>
<comment type="caution">
    <text evidence="15">The sequence shown here is derived from an EMBL/GenBank/DDBJ whole genome shotgun (WGS) entry which is preliminary data.</text>
</comment>
<keyword evidence="12 13" id="KW-0464">Manganese</keyword>
<keyword evidence="11" id="KW-0325">Glycoprotein</keyword>
<keyword evidence="4" id="KW-0812">Transmembrane</keyword>
<evidence type="ECO:0000256" key="11">
    <source>
        <dbReference type="ARBA" id="ARBA00023180"/>
    </source>
</evidence>
<dbReference type="CDD" id="cd02510">
    <property type="entry name" value="pp-GalNAc-T"/>
    <property type="match status" value="1"/>
</dbReference>
<keyword evidence="13" id="KW-0328">Glycosyltransferase</keyword>
<gene>
    <name evidence="15" type="primary">RvY_00534-1</name>
    <name evidence="15" type="synonym">RvY_00534.1</name>
    <name evidence="15" type="ORF">RvY_00534</name>
</gene>
<comment type="similarity">
    <text evidence="3 13">Belongs to the glycosyltransferase 2 family. GalNAc-T subfamily.</text>
</comment>
<dbReference type="UniPathway" id="UPA00378"/>
<keyword evidence="7" id="KW-1133">Transmembrane helix</keyword>
<name>A0A1D1UNI3_RAMVA</name>
<dbReference type="Gene3D" id="2.80.10.50">
    <property type="match status" value="1"/>
</dbReference>
<comment type="pathway">
    <text evidence="13">Protein modification; protein glycosylation.</text>
</comment>
<dbReference type="InterPro" id="IPR035992">
    <property type="entry name" value="Ricin_B-like_lectins"/>
</dbReference>
<keyword evidence="9" id="KW-0472">Membrane</keyword>
<dbReference type="InterPro" id="IPR000772">
    <property type="entry name" value="Ricin_B_lectin"/>
</dbReference>
<dbReference type="Pfam" id="PF00535">
    <property type="entry name" value="Glycos_transf_2"/>
    <property type="match status" value="1"/>
</dbReference>
<dbReference type="InterPro" id="IPR045885">
    <property type="entry name" value="GalNAc-T"/>
</dbReference>
<dbReference type="PANTHER" id="PTHR11675:SF43">
    <property type="entry name" value="POLYPEPTIDE N-ACETYLGALACTOSAMINYLTRANSFERASE 1"/>
    <property type="match status" value="1"/>
</dbReference>
<evidence type="ECO:0000259" key="14">
    <source>
        <dbReference type="SMART" id="SM00458"/>
    </source>
</evidence>
<dbReference type="GO" id="GO:0004653">
    <property type="term" value="F:polypeptide N-acetylgalactosaminyltransferase activity"/>
    <property type="evidence" value="ECO:0007669"/>
    <property type="project" value="TreeGrafter"/>
</dbReference>
<comment type="cofactor">
    <cofactor evidence="1 13">
        <name>Mn(2+)</name>
        <dbReference type="ChEBI" id="CHEBI:29035"/>
    </cofactor>
</comment>
<dbReference type="SUPFAM" id="SSF53448">
    <property type="entry name" value="Nucleotide-diphospho-sugar transferases"/>
    <property type="match status" value="1"/>
</dbReference>
<dbReference type="Proteomes" id="UP000186922">
    <property type="component" value="Unassembled WGS sequence"/>
</dbReference>
<dbReference type="PROSITE" id="PS50231">
    <property type="entry name" value="RICIN_B_LECTIN"/>
    <property type="match status" value="1"/>
</dbReference>
<evidence type="ECO:0000256" key="3">
    <source>
        <dbReference type="ARBA" id="ARBA00005680"/>
    </source>
</evidence>
<dbReference type="STRING" id="947166.A0A1D1UNI3"/>
<keyword evidence="8 13" id="KW-0333">Golgi apparatus</keyword>
<evidence type="ECO:0000256" key="5">
    <source>
        <dbReference type="ARBA" id="ARBA00022734"/>
    </source>
</evidence>
<evidence type="ECO:0000256" key="1">
    <source>
        <dbReference type="ARBA" id="ARBA00001936"/>
    </source>
</evidence>
<dbReference type="Gene3D" id="3.90.550.10">
    <property type="entry name" value="Spore Coat Polysaccharide Biosynthesis Protein SpsA, Chain A"/>
    <property type="match status" value="1"/>
</dbReference>
<accession>A0A1D1UNI3</accession>
<keyword evidence="16" id="KW-1185">Reference proteome</keyword>
<evidence type="ECO:0000313" key="15">
    <source>
        <dbReference type="EMBL" id="GAU87728.1"/>
    </source>
</evidence>
<dbReference type="InterPro" id="IPR029044">
    <property type="entry name" value="Nucleotide-diphossugar_trans"/>
</dbReference>
<dbReference type="GO" id="GO:0030246">
    <property type="term" value="F:carbohydrate binding"/>
    <property type="evidence" value="ECO:0007669"/>
    <property type="project" value="UniProtKB-KW"/>
</dbReference>
<evidence type="ECO:0000256" key="8">
    <source>
        <dbReference type="ARBA" id="ARBA00023034"/>
    </source>
</evidence>
<evidence type="ECO:0000313" key="16">
    <source>
        <dbReference type="Proteomes" id="UP000186922"/>
    </source>
</evidence>
<dbReference type="EC" id="2.4.1.-" evidence="13"/>